<accession>A0ABQ1IY75</accession>
<protein>
    <recommendedName>
        <fullName evidence="4">Transposase</fullName>
    </recommendedName>
</protein>
<organism evidence="2 3">
    <name type="scientific">Oceanisphaera marina</name>
    <dbReference type="NCBI Taxonomy" id="2017550"/>
    <lineage>
        <taxon>Bacteria</taxon>
        <taxon>Pseudomonadati</taxon>
        <taxon>Pseudomonadota</taxon>
        <taxon>Gammaproteobacteria</taxon>
        <taxon>Aeromonadales</taxon>
        <taxon>Aeromonadaceae</taxon>
        <taxon>Oceanisphaera</taxon>
    </lineage>
</organism>
<dbReference type="Proteomes" id="UP000646152">
    <property type="component" value="Unassembled WGS sequence"/>
</dbReference>
<reference evidence="3" key="1">
    <citation type="journal article" date="2019" name="Int. J. Syst. Evol. Microbiol.">
        <title>The Global Catalogue of Microorganisms (GCM) 10K type strain sequencing project: providing services to taxonomists for standard genome sequencing and annotation.</title>
        <authorList>
            <consortium name="The Broad Institute Genomics Platform"/>
            <consortium name="The Broad Institute Genome Sequencing Center for Infectious Disease"/>
            <person name="Wu L."/>
            <person name="Ma J."/>
        </authorList>
    </citation>
    <scope>NUCLEOTIDE SEQUENCE [LARGE SCALE GENOMIC DNA]</scope>
    <source>
        <strain evidence="3">CGMCC 1.15923</strain>
    </source>
</reference>
<dbReference type="InterPro" id="IPR009057">
    <property type="entry name" value="Homeodomain-like_sf"/>
</dbReference>
<name>A0ABQ1IY75_9GAMM</name>
<comment type="caution">
    <text evidence="2">The sequence shown here is derived from an EMBL/GenBank/DDBJ whole genome shotgun (WGS) entry which is preliminary data.</text>
</comment>
<keyword evidence="3" id="KW-1185">Reference proteome</keyword>
<dbReference type="SUPFAM" id="SSF46689">
    <property type="entry name" value="Homeodomain-like"/>
    <property type="match status" value="1"/>
</dbReference>
<evidence type="ECO:0000256" key="1">
    <source>
        <dbReference type="SAM" id="Coils"/>
    </source>
</evidence>
<dbReference type="RefSeq" id="WP_188630987.1">
    <property type="nucleotide sequence ID" value="NZ_BMKE01000056.1"/>
</dbReference>
<gene>
    <name evidence="2" type="ORF">GCM10011502_30350</name>
</gene>
<feature type="coiled-coil region" evidence="1">
    <location>
        <begin position="82"/>
        <end position="109"/>
    </location>
</feature>
<evidence type="ECO:0000313" key="3">
    <source>
        <dbReference type="Proteomes" id="UP000646152"/>
    </source>
</evidence>
<sequence>MPKPMTHIQPNPKLEKRGRRSFTVEYKLSILQQADACQHGELGPLLRREKLYSNQLAQWRREFAEQGVAGLNKSQPGPAATKTAEQKRIEQLEKELERLRRQLDVKDSCISLQKKALALIEALEQESSSP</sequence>
<evidence type="ECO:0000313" key="2">
    <source>
        <dbReference type="EMBL" id="GGB55347.1"/>
    </source>
</evidence>
<dbReference type="EMBL" id="BMKE01000056">
    <property type="protein sequence ID" value="GGB55347.1"/>
    <property type="molecule type" value="Genomic_DNA"/>
</dbReference>
<evidence type="ECO:0008006" key="4">
    <source>
        <dbReference type="Google" id="ProtNLM"/>
    </source>
</evidence>
<keyword evidence="1" id="KW-0175">Coiled coil</keyword>
<proteinExistence type="predicted"/>